<evidence type="ECO:0000313" key="1">
    <source>
        <dbReference type="EMBL" id="RQO93344.1"/>
    </source>
</evidence>
<proteinExistence type="predicted"/>
<reference evidence="1" key="2">
    <citation type="submission" date="2017-07" db="EMBL/GenBank/DDBJ databases">
        <title>WGS assembly of Populus trichocarpa.</title>
        <authorList>
            <person name="Tuskan G."/>
            <person name="Difazio S."/>
            <person name="Jansson S."/>
            <person name="Bohlmann J."/>
            <person name="Grigoriev I."/>
            <person name="Hellsten U."/>
            <person name="Putnam N."/>
            <person name="Ralph S."/>
            <person name="Rombauts S."/>
            <person name="Salamov A."/>
            <person name="Schein J."/>
            <person name="Sterck L."/>
            <person name="Aerts A."/>
            <person name="Bhalerao R."/>
            <person name="Bhalerao R."/>
            <person name="Blaudez D."/>
            <person name="Boerjan W."/>
            <person name="Brun A."/>
            <person name="Brunner A."/>
            <person name="Busov V."/>
            <person name="Campbell M."/>
            <person name="Carlson J."/>
            <person name="Chalot M."/>
            <person name="Chapman J."/>
            <person name="Chen G."/>
            <person name="Cooper D."/>
            <person name="Coutinho P."/>
            <person name="Couturier J."/>
            <person name="Covert S."/>
            <person name="Cronk Q."/>
            <person name="Cunningham R."/>
            <person name="Davis J."/>
            <person name="Degroeve S."/>
            <person name="Dejardin A."/>
            <person name="Depamphilis C."/>
            <person name="Detter J."/>
            <person name="Dirks B."/>
            <person name="Dubchak I."/>
            <person name="Duplessis S."/>
            <person name="Ehlting J."/>
            <person name="Ellis B."/>
            <person name="Gendler K."/>
            <person name="Goodstein D."/>
            <person name="Gribskov M."/>
            <person name="Grimwood J."/>
            <person name="Groover A."/>
            <person name="Gunter L."/>
            <person name="Hamberger B."/>
            <person name="Heinze B."/>
            <person name="Helariutta Y."/>
            <person name="Henrissat B."/>
            <person name="Holligan D."/>
            <person name="Holt R."/>
            <person name="Huang W."/>
            <person name="Islam-Faridi N."/>
            <person name="Jones S."/>
            <person name="Jones-Rhoades M."/>
            <person name="Jorgensen R."/>
            <person name="Joshi C."/>
            <person name="Kangasjarvi J."/>
            <person name="Karlsson J."/>
            <person name="Kelleher C."/>
            <person name="Kirkpatrick R."/>
            <person name="Kirst M."/>
            <person name="Kohler A."/>
            <person name="Kalluri U."/>
            <person name="Larimer F."/>
            <person name="Leebens-Mack J."/>
            <person name="Leple J."/>
            <person name="Locascio P."/>
            <person name="Lou Y."/>
            <person name="Lucas S."/>
            <person name="Martin F."/>
            <person name="Montanini B."/>
            <person name="Napoli C."/>
            <person name="Nelson D."/>
            <person name="Nelson C."/>
            <person name="Nieminen K."/>
            <person name="Nilsson O."/>
            <person name="Pereda V."/>
            <person name="Peter G."/>
            <person name="Philippe R."/>
            <person name="Pilate G."/>
            <person name="Poliakov A."/>
            <person name="Razumovskaya J."/>
            <person name="Richardson P."/>
            <person name="Rinaldi C."/>
            <person name="Ritland K."/>
            <person name="Rouze P."/>
            <person name="Ryaboy D."/>
            <person name="Schmutz J."/>
            <person name="Schrader J."/>
            <person name="Segerman B."/>
            <person name="Shin H."/>
            <person name="Siddiqui A."/>
            <person name="Sterky F."/>
            <person name="Terry A."/>
            <person name="Tsai C."/>
            <person name="Uberbacher E."/>
            <person name="Unneberg P."/>
            <person name="Vahala J."/>
            <person name="Wall K."/>
            <person name="Wessler S."/>
            <person name="Yang G."/>
            <person name="Yin T."/>
            <person name="Douglas C."/>
            <person name="Marra M."/>
            <person name="Sandberg G."/>
            <person name="Van De Peer Y."/>
            <person name="Rokhsar D."/>
        </authorList>
    </citation>
    <scope>NUCLEOTIDE SEQUENCE</scope>
    <source>
        <strain evidence="1">Nisqually-1</strain>
    </source>
</reference>
<dbReference type="EMBL" id="KZ623358">
    <property type="protein sequence ID" value="RQO93344.1"/>
    <property type="molecule type" value="Genomic_DNA"/>
</dbReference>
<reference evidence="1" key="1">
    <citation type="journal article" date="2006" name="Science">
        <title>The genome of black cottonwood, Populus trichocarpa (Torr. &amp; Gray).</title>
        <authorList>
            <person name="Tuskan G.A."/>
            <person name="Difazio S."/>
            <person name="Jansson S."/>
            <person name="Bohlmann J."/>
            <person name="Grigoriev I."/>
            <person name="Hellsten U."/>
            <person name="Putnam N."/>
            <person name="Ralph S."/>
            <person name="Rombauts S."/>
            <person name="Salamov A."/>
            <person name="Schein J."/>
            <person name="Sterck L."/>
            <person name="Aerts A."/>
            <person name="Bhalerao R.R."/>
            <person name="Bhalerao R.P."/>
            <person name="Blaudez D."/>
            <person name="Boerjan W."/>
            <person name="Brun A."/>
            <person name="Brunner A."/>
            <person name="Busov V."/>
            <person name="Campbell M."/>
            <person name="Carlson J."/>
            <person name="Chalot M."/>
            <person name="Chapman J."/>
            <person name="Chen G.L."/>
            <person name="Cooper D."/>
            <person name="Coutinho P.M."/>
            <person name="Couturier J."/>
            <person name="Covert S."/>
            <person name="Cronk Q."/>
            <person name="Cunningham R."/>
            <person name="Davis J."/>
            <person name="Degroeve S."/>
            <person name="Dejardin A."/>
            <person name="Depamphilis C."/>
            <person name="Detter J."/>
            <person name="Dirks B."/>
            <person name="Dubchak I."/>
            <person name="Duplessis S."/>
            <person name="Ehlting J."/>
            <person name="Ellis B."/>
            <person name="Gendler K."/>
            <person name="Goodstein D."/>
            <person name="Gribskov M."/>
            <person name="Grimwood J."/>
            <person name="Groover A."/>
            <person name="Gunter L."/>
            <person name="Hamberger B."/>
            <person name="Heinze B."/>
            <person name="Helariutta Y."/>
            <person name="Henrissat B."/>
            <person name="Holligan D."/>
            <person name="Holt R."/>
            <person name="Huang W."/>
            <person name="Islam-Faridi N."/>
            <person name="Jones S."/>
            <person name="Jones-Rhoades M."/>
            <person name="Jorgensen R."/>
            <person name="Joshi C."/>
            <person name="Kangasjarvi J."/>
            <person name="Karlsson J."/>
            <person name="Kelleher C."/>
            <person name="Kirkpatrick R."/>
            <person name="Kirst M."/>
            <person name="Kohler A."/>
            <person name="Kalluri U."/>
            <person name="Larimer F."/>
            <person name="Leebens-Mack J."/>
            <person name="Leple J.C."/>
            <person name="Locascio P."/>
            <person name="Lou Y."/>
            <person name="Lucas S."/>
            <person name="Martin F."/>
            <person name="Montanini B."/>
            <person name="Napoli C."/>
            <person name="Nelson D.R."/>
            <person name="Nelson C."/>
            <person name="Nieminen K."/>
            <person name="Nilsson O."/>
            <person name="Pereda V."/>
            <person name="Peter G."/>
            <person name="Philippe R."/>
            <person name="Pilate G."/>
            <person name="Poliakov A."/>
            <person name="Razumovskaya J."/>
            <person name="Richardson P."/>
            <person name="Rinaldi C."/>
            <person name="Ritland K."/>
            <person name="Rouze P."/>
            <person name="Ryaboy D."/>
            <person name="Schmutz J."/>
            <person name="Schrader J."/>
            <person name="Segerman B."/>
            <person name="Shin H."/>
            <person name="Siddiqui A."/>
            <person name="Sterky F."/>
            <person name="Terry A."/>
            <person name="Tsai C.J."/>
            <person name="Uberbacher E."/>
            <person name="Unneberg P."/>
            <person name="Vahala J."/>
            <person name="Wall K."/>
            <person name="Wessler S."/>
            <person name="Yang G."/>
            <person name="Yin T."/>
            <person name="Douglas C."/>
            <person name="Marra M."/>
            <person name="Sandberg G."/>
            <person name="Van de Peer Y."/>
            <person name="Rokhsar D."/>
        </authorList>
    </citation>
    <scope>NUCLEOTIDE SEQUENCE [LARGE SCALE GENOMIC DNA]</scope>
    <source>
        <strain evidence="1">Nisqually-1</strain>
    </source>
</reference>
<dbReference type="InParanoid" id="A0A3N7GU03"/>
<protein>
    <submittedName>
        <fullName evidence="1">Uncharacterized protein</fullName>
    </submittedName>
</protein>
<dbReference type="AlphaFoldDB" id="A0A3N7GU03"/>
<sequence length="86" mass="9571">MLMLQIAAQSADFESWCSFLIAFALCCSKQMCSTTTICSLCIIINVLIVALSEVICLPSLESEFMKICPSVYYISIIISRMKTKNT</sequence>
<accession>A0A3N7GU03</accession>
<organism evidence="1">
    <name type="scientific">Populus trichocarpa</name>
    <name type="common">Western balsam poplar</name>
    <name type="synonym">Populus balsamifera subsp. trichocarpa</name>
    <dbReference type="NCBI Taxonomy" id="3694"/>
    <lineage>
        <taxon>Eukaryota</taxon>
        <taxon>Viridiplantae</taxon>
        <taxon>Streptophyta</taxon>
        <taxon>Embryophyta</taxon>
        <taxon>Tracheophyta</taxon>
        <taxon>Spermatophyta</taxon>
        <taxon>Magnoliopsida</taxon>
        <taxon>eudicotyledons</taxon>
        <taxon>Gunneridae</taxon>
        <taxon>Pentapetalae</taxon>
        <taxon>rosids</taxon>
        <taxon>fabids</taxon>
        <taxon>Malpighiales</taxon>
        <taxon>Salicaceae</taxon>
        <taxon>Saliceae</taxon>
        <taxon>Populus</taxon>
    </lineage>
</organism>
<gene>
    <name evidence="1" type="ORF">POPTR_T021350</name>
</gene>
<name>A0A3N7GU03_POPTR</name>